<evidence type="ECO:0000256" key="2">
    <source>
        <dbReference type="ARBA" id="ARBA00023157"/>
    </source>
</evidence>
<keyword evidence="1" id="KW-0732">Signal</keyword>
<evidence type="ECO:0000256" key="1">
    <source>
        <dbReference type="ARBA" id="ARBA00022729"/>
    </source>
</evidence>
<dbReference type="PROSITE" id="PS00022">
    <property type="entry name" value="EGF_1"/>
    <property type="match status" value="1"/>
</dbReference>
<dbReference type="GO" id="GO:0030424">
    <property type="term" value="C:axon"/>
    <property type="evidence" value="ECO:0007669"/>
    <property type="project" value="TreeGrafter"/>
</dbReference>
<keyword evidence="4" id="KW-1133">Transmembrane helix</keyword>
<evidence type="ECO:0000256" key="4">
    <source>
        <dbReference type="SAM" id="Phobius"/>
    </source>
</evidence>
<dbReference type="GO" id="GO:0007156">
    <property type="term" value="P:homophilic cell adhesion via plasma membrane adhesion molecules"/>
    <property type="evidence" value="ECO:0007669"/>
    <property type="project" value="TreeGrafter"/>
</dbReference>
<protein>
    <recommendedName>
        <fullName evidence="5">Ig-like domain-containing protein</fullName>
    </recommendedName>
</protein>
<keyword evidence="3" id="KW-0393">Immunoglobulin domain</keyword>
<feature type="domain" description="Ig-like" evidence="5">
    <location>
        <begin position="11"/>
        <end position="91"/>
    </location>
</feature>
<proteinExistence type="predicted"/>
<accession>A0AA85C1B1</accession>
<dbReference type="SUPFAM" id="SSF57196">
    <property type="entry name" value="EGF/Laminin"/>
    <property type="match status" value="1"/>
</dbReference>
<dbReference type="InterPro" id="IPR000742">
    <property type="entry name" value="EGF"/>
</dbReference>
<dbReference type="PANTHER" id="PTHR45080">
    <property type="entry name" value="CONTACTIN 5"/>
    <property type="match status" value="1"/>
</dbReference>
<dbReference type="AlphaFoldDB" id="A0AA85C1B1"/>
<dbReference type="PANTHER" id="PTHR45080:SF8">
    <property type="entry name" value="IG-LIKE DOMAIN-CONTAINING PROTEIN"/>
    <property type="match status" value="1"/>
</dbReference>
<dbReference type="InterPro" id="IPR013098">
    <property type="entry name" value="Ig_I-set"/>
</dbReference>
<dbReference type="Proteomes" id="UP000050791">
    <property type="component" value="Unassembled WGS sequence"/>
</dbReference>
<dbReference type="InterPro" id="IPR007110">
    <property type="entry name" value="Ig-like_dom"/>
</dbReference>
<dbReference type="GO" id="GO:0005886">
    <property type="term" value="C:plasma membrane"/>
    <property type="evidence" value="ECO:0007669"/>
    <property type="project" value="TreeGrafter"/>
</dbReference>
<evidence type="ECO:0000313" key="6">
    <source>
        <dbReference type="Proteomes" id="UP000050791"/>
    </source>
</evidence>
<dbReference type="InterPro" id="IPR036179">
    <property type="entry name" value="Ig-like_dom_sf"/>
</dbReference>
<dbReference type="WBParaSite" id="SMTH1_91420.1">
    <property type="protein sequence ID" value="SMTH1_91420.1"/>
    <property type="gene ID" value="SMTH1_91420"/>
</dbReference>
<dbReference type="Gene3D" id="2.60.40.10">
    <property type="entry name" value="Immunoglobulins"/>
    <property type="match status" value="1"/>
</dbReference>
<name>A0AA85C1B1_9TREM</name>
<dbReference type="SUPFAM" id="SSF48726">
    <property type="entry name" value="Immunoglobulin"/>
    <property type="match status" value="1"/>
</dbReference>
<feature type="transmembrane region" description="Helical" evidence="4">
    <location>
        <begin position="224"/>
        <end position="248"/>
    </location>
</feature>
<organism evidence="6 7">
    <name type="scientific">Schistosoma mattheei</name>
    <dbReference type="NCBI Taxonomy" id="31246"/>
    <lineage>
        <taxon>Eukaryota</taxon>
        <taxon>Metazoa</taxon>
        <taxon>Spiralia</taxon>
        <taxon>Lophotrochozoa</taxon>
        <taxon>Platyhelminthes</taxon>
        <taxon>Trematoda</taxon>
        <taxon>Digenea</taxon>
        <taxon>Strigeidida</taxon>
        <taxon>Schistosomatoidea</taxon>
        <taxon>Schistosomatidae</taxon>
        <taxon>Schistosoma</taxon>
    </lineage>
</organism>
<sequence length="625" mass="69656">MNITKKISYKPTHGVMEIHEGRRLILKCKVQGETNPQIKWFKDNKSINMSLHPNIKITSSTKHSELRIEHVITNDTGNYSCRGESQQNQISKWVFVSVYSACPVNICNMGTCFIINNNSLCRCPATHTGEFCDQLVSNDKITNKLIMNTQPIKKNLNYLQSDSKSSSSVDLINSVSILNDNNNNNNQPKQTMQLLSEIKREKFDLCTLPEFQFTTDCLHVKSHLATFIGTAITCSMIILLLTFCAAYFRRKKLLNKRKQDCKCLSKENKSEPINSIKSADHRSSSVMGDTINIFSNDEVKHSLSPFKSVSFEGTLYTDSADKNSRNFNVDILQSSITNSDYGVITQGSNNSNIQISSNGKDNLTHNCSKKFPNSPSSCSNTAYVVWTTTPEIIRDDERELTNHSLDKILIHTNTQQQQNSKEQQLIFSPTTSYISAALPNSQEIILNNDALFNQNDLSALLSSTTSSSAVLSGPNLYNPVNVKLADISNKPSSDASVLNSIEAPSKSNYIVSKSQKPKETVQSYAFCTNMAYCDSVTNSQISNISTLITDNSLQEFTTLDTVLQSVDGNENFLKHVYQTTDTLLPQSTSSSSSPSPNTCVIVDQDHFRFGSNLVYFCPNSYPNNN</sequence>
<dbReference type="FunFam" id="2.60.40.10:FF:000032">
    <property type="entry name" value="palladin isoform X1"/>
    <property type="match status" value="1"/>
</dbReference>
<dbReference type="Pfam" id="PF07679">
    <property type="entry name" value="I-set"/>
    <property type="match status" value="1"/>
</dbReference>
<evidence type="ECO:0000259" key="5">
    <source>
        <dbReference type="PROSITE" id="PS50835"/>
    </source>
</evidence>
<keyword evidence="4" id="KW-0472">Membrane</keyword>
<evidence type="ECO:0000313" key="7">
    <source>
        <dbReference type="WBParaSite" id="SMTH1_91420.1"/>
    </source>
</evidence>
<reference evidence="7" key="1">
    <citation type="submission" date="2023-11" db="UniProtKB">
        <authorList>
            <consortium name="WormBaseParasite"/>
        </authorList>
    </citation>
    <scope>IDENTIFICATION</scope>
</reference>
<dbReference type="SMART" id="SM00409">
    <property type="entry name" value="IG"/>
    <property type="match status" value="1"/>
</dbReference>
<evidence type="ECO:0000256" key="3">
    <source>
        <dbReference type="ARBA" id="ARBA00023319"/>
    </source>
</evidence>
<dbReference type="GO" id="GO:0008046">
    <property type="term" value="F:axon guidance receptor activity"/>
    <property type="evidence" value="ECO:0007669"/>
    <property type="project" value="TreeGrafter"/>
</dbReference>
<dbReference type="SMART" id="SM00408">
    <property type="entry name" value="IGc2"/>
    <property type="match status" value="1"/>
</dbReference>
<dbReference type="InterPro" id="IPR013783">
    <property type="entry name" value="Ig-like_fold"/>
</dbReference>
<dbReference type="GO" id="GO:0050808">
    <property type="term" value="P:synapse organization"/>
    <property type="evidence" value="ECO:0007669"/>
    <property type="project" value="TreeGrafter"/>
</dbReference>
<keyword evidence="4" id="KW-0812">Transmembrane</keyword>
<dbReference type="InterPro" id="IPR003598">
    <property type="entry name" value="Ig_sub2"/>
</dbReference>
<dbReference type="GO" id="GO:0043025">
    <property type="term" value="C:neuronal cell body"/>
    <property type="evidence" value="ECO:0007669"/>
    <property type="project" value="TreeGrafter"/>
</dbReference>
<dbReference type="InterPro" id="IPR003599">
    <property type="entry name" value="Ig_sub"/>
</dbReference>
<dbReference type="InterPro" id="IPR050958">
    <property type="entry name" value="Cell_Adh-Cytoskel_Orgn"/>
</dbReference>
<dbReference type="PROSITE" id="PS50835">
    <property type="entry name" value="IG_LIKE"/>
    <property type="match status" value="1"/>
</dbReference>
<keyword evidence="2" id="KW-1015">Disulfide bond</keyword>